<keyword evidence="5" id="KW-0539">Nucleus</keyword>
<dbReference type="GO" id="GO:0000978">
    <property type="term" value="F:RNA polymerase II cis-regulatory region sequence-specific DNA binding"/>
    <property type="evidence" value="ECO:0007669"/>
    <property type="project" value="TreeGrafter"/>
</dbReference>
<dbReference type="FunFam" id="1.10.10.60:FF:000010">
    <property type="entry name" value="Transcriptional activator Myb isoform A"/>
    <property type="match status" value="1"/>
</dbReference>
<dbReference type="PROSITE" id="PS51294">
    <property type="entry name" value="HTH_MYB"/>
    <property type="match status" value="2"/>
</dbReference>
<name>A0A1J4JKF4_9EUKA</name>
<dbReference type="GO" id="GO:0042796">
    <property type="term" value="P:snRNA transcription by RNA polymerase III"/>
    <property type="evidence" value="ECO:0007669"/>
    <property type="project" value="TreeGrafter"/>
</dbReference>
<dbReference type="GO" id="GO:0019185">
    <property type="term" value="C:snRNA-activating protein complex"/>
    <property type="evidence" value="ECO:0007669"/>
    <property type="project" value="TreeGrafter"/>
</dbReference>
<dbReference type="PROSITE" id="PS50090">
    <property type="entry name" value="MYB_LIKE"/>
    <property type="match status" value="2"/>
</dbReference>
<dbReference type="SUPFAM" id="SSF46689">
    <property type="entry name" value="Homeodomain-like"/>
    <property type="match status" value="2"/>
</dbReference>
<feature type="domain" description="Myb-like" evidence="7">
    <location>
        <begin position="5"/>
        <end position="56"/>
    </location>
</feature>
<dbReference type="InterPro" id="IPR051575">
    <property type="entry name" value="Myb-like_DNA-bd"/>
</dbReference>
<evidence type="ECO:0000256" key="4">
    <source>
        <dbReference type="ARBA" id="ARBA00023163"/>
    </source>
</evidence>
<gene>
    <name evidence="10" type="ORF">TRFO_33905</name>
</gene>
<evidence type="ECO:0000256" key="3">
    <source>
        <dbReference type="ARBA" id="ARBA00023125"/>
    </source>
</evidence>
<dbReference type="PANTHER" id="PTHR46621">
    <property type="entry name" value="SNRNA-ACTIVATING PROTEIN COMPLEX SUBUNIT 4"/>
    <property type="match status" value="1"/>
</dbReference>
<dbReference type="GO" id="GO:0042795">
    <property type="term" value="P:snRNA transcription by RNA polymerase II"/>
    <property type="evidence" value="ECO:0007669"/>
    <property type="project" value="TreeGrafter"/>
</dbReference>
<dbReference type="RefSeq" id="XP_068352747.1">
    <property type="nucleotide sequence ID" value="XM_068509352.1"/>
</dbReference>
<dbReference type="InterPro" id="IPR009057">
    <property type="entry name" value="Homeodomain-like_sf"/>
</dbReference>
<feature type="domain" description="HTH myb-type" evidence="9">
    <location>
        <begin position="5"/>
        <end position="60"/>
    </location>
</feature>
<dbReference type="Pfam" id="PF13921">
    <property type="entry name" value="Myb_DNA-bind_6"/>
    <property type="match status" value="1"/>
</dbReference>
<evidence type="ECO:0000256" key="1">
    <source>
        <dbReference type="ARBA" id="ARBA00022737"/>
    </source>
</evidence>
<sequence length="259" mass="30914">MTKDQKKHRKLMFTKQEDEQLRKLVNEFGETDWDLVASYMEGRTRRQCRERWRKFLSPHLNNSPWTQEEDRLLLERYETFGPKWVTISRSFKNRTDINVKSRFLVLQRQQRKNFEESLKNDKSSISNKSKTRSLFISKPTSNDKQPDFSPSQIAIDDNFSYSDFDPMQLSIWSSFQDSPNLINSNDPRNIELLPTMEKNIHSSQKQSSVRELEQDDNYCLETMLQPLKDLETQMQMNLWTPDSHPEAEFVYMSICNMVF</sequence>
<keyword evidence="4" id="KW-0804">Transcription</keyword>
<dbReference type="GeneID" id="94844056"/>
<evidence type="ECO:0000256" key="5">
    <source>
        <dbReference type="ARBA" id="ARBA00023242"/>
    </source>
</evidence>
<evidence type="ECO:0000256" key="2">
    <source>
        <dbReference type="ARBA" id="ARBA00023015"/>
    </source>
</evidence>
<evidence type="ECO:0000259" key="7">
    <source>
        <dbReference type="PROSITE" id="PS50090"/>
    </source>
</evidence>
<evidence type="ECO:0000256" key="6">
    <source>
        <dbReference type="SAM" id="MobiDB-lite"/>
    </source>
</evidence>
<dbReference type="InterPro" id="IPR001005">
    <property type="entry name" value="SANT/Myb"/>
</dbReference>
<dbReference type="Proteomes" id="UP000179807">
    <property type="component" value="Unassembled WGS sequence"/>
</dbReference>
<dbReference type="GO" id="GO:0001006">
    <property type="term" value="F:RNA polymerase III type 3 promoter sequence-specific DNA binding"/>
    <property type="evidence" value="ECO:0007669"/>
    <property type="project" value="TreeGrafter"/>
</dbReference>
<evidence type="ECO:0000259" key="8">
    <source>
        <dbReference type="PROSITE" id="PS51293"/>
    </source>
</evidence>
<dbReference type="Gene3D" id="1.10.10.60">
    <property type="entry name" value="Homeodomain-like"/>
    <property type="match status" value="2"/>
</dbReference>
<organism evidence="10 11">
    <name type="scientific">Tritrichomonas foetus</name>
    <dbReference type="NCBI Taxonomy" id="1144522"/>
    <lineage>
        <taxon>Eukaryota</taxon>
        <taxon>Metamonada</taxon>
        <taxon>Parabasalia</taxon>
        <taxon>Tritrichomonadida</taxon>
        <taxon>Tritrichomonadidae</taxon>
        <taxon>Tritrichomonas</taxon>
    </lineage>
</organism>
<feature type="domain" description="HTH myb-type" evidence="9">
    <location>
        <begin position="64"/>
        <end position="111"/>
    </location>
</feature>
<dbReference type="PROSITE" id="PS51293">
    <property type="entry name" value="SANT"/>
    <property type="match status" value="1"/>
</dbReference>
<feature type="region of interest" description="Disordered" evidence="6">
    <location>
        <begin position="116"/>
        <end position="150"/>
    </location>
</feature>
<comment type="caution">
    <text evidence="10">The sequence shown here is derived from an EMBL/GenBank/DDBJ whole genome shotgun (WGS) entry which is preliminary data.</text>
</comment>
<dbReference type="InterPro" id="IPR017884">
    <property type="entry name" value="SANT_dom"/>
</dbReference>
<dbReference type="OrthoDB" id="2143914at2759"/>
<evidence type="ECO:0000259" key="9">
    <source>
        <dbReference type="PROSITE" id="PS51294"/>
    </source>
</evidence>
<keyword evidence="2" id="KW-0805">Transcription regulation</keyword>
<proteinExistence type="predicted"/>
<dbReference type="CDD" id="cd00167">
    <property type="entry name" value="SANT"/>
    <property type="match status" value="2"/>
</dbReference>
<reference evidence="10" key="1">
    <citation type="submission" date="2016-10" db="EMBL/GenBank/DDBJ databases">
        <authorList>
            <person name="Benchimol M."/>
            <person name="Almeida L.G."/>
            <person name="Vasconcelos A.T."/>
            <person name="Perreira-Neves A."/>
            <person name="Rosa I.A."/>
            <person name="Tasca T."/>
            <person name="Bogo M.R."/>
            <person name="de Souza W."/>
        </authorList>
    </citation>
    <scope>NUCLEOTIDE SEQUENCE [LARGE SCALE GENOMIC DNA]</scope>
    <source>
        <strain evidence="10">K</strain>
    </source>
</reference>
<keyword evidence="1" id="KW-0677">Repeat</keyword>
<dbReference type="SMART" id="SM00717">
    <property type="entry name" value="SANT"/>
    <property type="match status" value="2"/>
</dbReference>
<dbReference type="InterPro" id="IPR017930">
    <property type="entry name" value="Myb_dom"/>
</dbReference>
<protein>
    <submittedName>
        <fullName evidence="10">R2r3-MYB transcription factor</fullName>
    </submittedName>
</protein>
<feature type="compositionally biased region" description="Polar residues" evidence="6">
    <location>
        <begin position="132"/>
        <end position="150"/>
    </location>
</feature>
<evidence type="ECO:0000313" key="10">
    <source>
        <dbReference type="EMBL" id="OHS99610.1"/>
    </source>
</evidence>
<feature type="domain" description="SANT" evidence="8">
    <location>
        <begin position="60"/>
        <end position="111"/>
    </location>
</feature>
<dbReference type="EMBL" id="MLAK01000996">
    <property type="protein sequence ID" value="OHS99610.1"/>
    <property type="molecule type" value="Genomic_DNA"/>
</dbReference>
<dbReference type="AlphaFoldDB" id="A0A1J4JKF4"/>
<evidence type="ECO:0000313" key="11">
    <source>
        <dbReference type="Proteomes" id="UP000179807"/>
    </source>
</evidence>
<dbReference type="VEuPathDB" id="TrichDB:TRFO_33905"/>
<feature type="domain" description="Myb-like" evidence="7">
    <location>
        <begin position="57"/>
        <end position="107"/>
    </location>
</feature>
<keyword evidence="3" id="KW-0238">DNA-binding</keyword>
<dbReference type="PANTHER" id="PTHR46621:SF1">
    <property type="entry name" value="SNRNA-ACTIVATING PROTEIN COMPLEX SUBUNIT 4"/>
    <property type="match status" value="1"/>
</dbReference>
<accession>A0A1J4JKF4</accession>
<keyword evidence="11" id="KW-1185">Reference proteome</keyword>